<dbReference type="Gene3D" id="2.30.29.30">
    <property type="entry name" value="Pleckstrin-homology domain (PH domain)/Phosphotyrosine-binding domain (PTB)"/>
    <property type="match status" value="1"/>
</dbReference>
<comment type="caution">
    <text evidence="2">The sequence shown here is derived from an EMBL/GenBank/DDBJ whole genome shotgun (WGS) entry which is preliminary data.</text>
</comment>
<feature type="region of interest" description="Disordered" evidence="1">
    <location>
        <begin position="74"/>
        <end position="102"/>
    </location>
</feature>
<name>A0AAW2CYF4_9ROSI</name>
<reference evidence="2 3" key="1">
    <citation type="submission" date="2024-01" db="EMBL/GenBank/DDBJ databases">
        <title>A telomere-to-telomere, gap-free genome of sweet tea (Lithocarpus litseifolius).</title>
        <authorList>
            <person name="Zhou J."/>
        </authorList>
    </citation>
    <scope>NUCLEOTIDE SEQUENCE [LARGE SCALE GENOMIC DNA]</scope>
    <source>
        <strain evidence="2">Zhou-2022a</strain>
        <tissue evidence="2">Leaf</tissue>
    </source>
</reference>
<dbReference type="EMBL" id="JAZDWU010000005">
    <property type="protein sequence ID" value="KAL0003330.1"/>
    <property type="molecule type" value="Genomic_DNA"/>
</dbReference>
<sequence>MVSISIILLRWLCQKGLLDGRRWFMLKQGKLFWFKDSTVTRVSKPLGVILVATCLTVKGAEDILNRQYAFELSTQSDTSSPIPRRRRRIGSTSSDCPYCSTLDQSPTLRSSIAIASNDDDDNNW</sequence>
<accession>A0AAW2CYF4</accession>
<protein>
    <submittedName>
        <fullName evidence="2">Uncharacterized protein</fullName>
    </submittedName>
</protein>
<keyword evidence="3" id="KW-1185">Reference proteome</keyword>
<evidence type="ECO:0000313" key="3">
    <source>
        <dbReference type="Proteomes" id="UP001459277"/>
    </source>
</evidence>
<dbReference type="AlphaFoldDB" id="A0AAW2CYF4"/>
<dbReference type="InterPro" id="IPR011993">
    <property type="entry name" value="PH-like_dom_sf"/>
</dbReference>
<proteinExistence type="predicted"/>
<dbReference type="SUPFAM" id="SSF50729">
    <property type="entry name" value="PH domain-like"/>
    <property type="match status" value="1"/>
</dbReference>
<dbReference type="Proteomes" id="UP001459277">
    <property type="component" value="Unassembled WGS sequence"/>
</dbReference>
<organism evidence="2 3">
    <name type="scientific">Lithocarpus litseifolius</name>
    <dbReference type="NCBI Taxonomy" id="425828"/>
    <lineage>
        <taxon>Eukaryota</taxon>
        <taxon>Viridiplantae</taxon>
        <taxon>Streptophyta</taxon>
        <taxon>Embryophyta</taxon>
        <taxon>Tracheophyta</taxon>
        <taxon>Spermatophyta</taxon>
        <taxon>Magnoliopsida</taxon>
        <taxon>eudicotyledons</taxon>
        <taxon>Gunneridae</taxon>
        <taxon>Pentapetalae</taxon>
        <taxon>rosids</taxon>
        <taxon>fabids</taxon>
        <taxon>Fagales</taxon>
        <taxon>Fagaceae</taxon>
        <taxon>Lithocarpus</taxon>
    </lineage>
</organism>
<dbReference type="InterPro" id="IPR051707">
    <property type="entry name" value="PI-Interact_SigTrans_Reg"/>
</dbReference>
<gene>
    <name evidence="2" type="ORF">SO802_017111</name>
</gene>
<evidence type="ECO:0000256" key="1">
    <source>
        <dbReference type="SAM" id="MobiDB-lite"/>
    </source>
</evidence>
<dbReference type="PANTHER" id="PTHR14336">
    <property type="entry name" value="TANDEM PH DOMAIN CONTAINING PROTEIN"/>
    <property type="match status" value="1"/>
</dbReference>
<dbReference type="PANTHER" id="PTHR14336:SF20">
    <property type="entry name" value="PLECKSTRIN-LIKE (PH) DOMAIN PROTEIN"/>
    <property type="match status" value="1"/>
</dbReference>
<evidence type="ECO:0000313" key="2">
    <source>
        <dbReference type="EMBL" id="KAL0003330.1"/>
    </source>
</evidence>